<sequence length="301" mass="31943">MLPTLSDHDIIAELLAFHVEAGVDIALGEEPVDRFEETARERPAARPAREAAPTAGVPNGAPAAAPVRGRTPAQAPAPPTPAQSTPAAPAPPDQAALEAREAAASAPTLEALRTLLEQFEGCPLKQTATQLVFADGNPAARLMLVGEAPGRDEDIEGKPFVGRSGKLLDRMLAAIGIDRTSAYIANVVPWRPPGNRTPTPQETAICLPFIRRQIELANPDILVCLGGPSAQTLLGIREGITKARGRWMAYDTGTRSIAALATFHPAYLLRTPLGKRMAWRDMLAIEARLAAPAGQNEHTPQ</sequence>
<evidence type="ECO:0000256" key="8">
    <source>
        <dbReference type="ARBA" id="ARBA00022801"/>
    </source>
</evidence>
<evidence type="ECO:0000256" key="5">
    <source>
        <dbReference type="ARBA" id="ARBA00022485"/>
    </source>
</evidence>
<keyword evidence="10" id="KW-0411">Iron-sulfur</keyword>
<keyword evidence="7" id="KW-0227">DNA damage</keyword>
<feature type="domain" description="Uracil-DNA glycosylase-like" evidence="13">
    <location>
        <begin position="133"/>
        <end position="283"/>
    </location>
</feature>
<evidence type="ECO:0000256" key="6">
    <source>
        <dbReference type="ARBA" id="ARBA00022723"/>
    </source>
</evidence>
<dbReference type="CDD" id="cd10030">
    <property type="entry name" value="UDG-F4_TTUDGA_SPO1dp_like"/>
    <property type="match status" value="1"/>
</dbReference>
<reference evidence="14 15" key="1">
    <citation type="submission" date="2020-02" db="EMBL/GenBank/DDBJ databases">
        <authorList>
            <person name="Li G."/>
        </authorList>
    </citation>
    <scope>NUCLEOTIDE SEQUENCE [LARGE SCALE GENOMIC DNA]</scope>
    <source>
        <strain evidence="14 15">DSM 102029</strain>
    </source>
</reference>
<proteinExistence type="inferred from homology"/>
<dbReference type="GO" id="GO:0004844">
    <property type="term" value="F:uracil DNA N-glycosylase activity"/>
    <property type="evidence" value="ECO:0007669"/>
    <property type="project" value="UniProtKB-EC"/>
</dbReference>
<protein>
    <recommendedName>
        <fullName evidence="4">Type-4 uracil-DNA glycosylase</fullName>
        <ecNumber evidence="3">3.2.2.27</ecNumber>
    </recommendedName>
</protein>
<feature type="region of interest" description="Disordered" evidence="12">
    <location>
        <begin position="35"/>
        <end position="103"/>
    </location>
</feature>
<evidence type="ECO:0000256" key="4">
    <source>
        <dbReference type="ARBA" id="ARBA00019403"/>
    </source>
</evidence>
<dbReference type="RefSeq" id="WP_163076185.1">
    <property type="nucleotide sequence ID" value="NZ_CP048630.1"/>
</dbReference>
<evidence type="ECO:0000256" key="2">
    <source>
        <dbReference type="ARBA" id="ARBA00006521"/>
    </source>
</evidence>
<keyword evidence="5" id="KW-0004">4Fe-4S</keyword>
<dbReference type="AlphaFoldDB" id="A0A6P1YQ59"/>
<dbReference type="InterPro" id="IPR036895">
    <property type="entry name" value="Uracil-DNA_glycosylase-like_sf"/>
</dbReference>
<feature type="compositionally biased region" description="Low complexity" evidence="12">
    <location>
        <begin position="50"/>
        <end position="74"/>
    </location>
</feature>
<dbReference type="SUPFAM" id="SSF52141">
    <property type="entry name" value="Uracil-DNA glycosylase-like"/>
    <property type="match status" value="1"/>
</dbReference>
<dbReference type="InterPro" id="IPR051536">
    <property type="entry name" value="UDG_Type-4/5"/>
</dbReference>
<keyword evidence="9" id="KW-0408">Iron</keyword>
<evidence type="ECO:0000256" key="7">
    <source>
        <dbReference type="ARBA" id="ARBA00022763"/>
    </source>
</evidence>
<dbReference type="Pfam" id="PF03167">
    <property type="entry name" value="UDG"/>
    <property type="match status" value="1"/>
</dbReference>
<dbReference type="PANTHER" id="PTHR33693:SF1">
    <property type="entry name" value="TYPE-4 URACIL-DNA GLYCOSYLASE"/>
    <property type="match status" value="1"/>
</dbReference>
<dbReference type="Gene3D" id="3.40.470.10">
    <property type="entry name" value="Uracil-DNA glycosylase-like domain"/>
    <property type="match status" value="1"/>
</dbReference>
<feature type="compositionally biased region" description="Basic and acidic residues" evidence="12">
    <location>
        <begin position="35"/>
        <end position="49"/>
    </location>
</feature>
<evidence type="ECO:0000313" key="14">
    <source>
        <dbReference type="EMBL" id="QIB35040.1"/>
    </source>
</evidence>
<gene>
    <name evidence="14" type="ORF">G3A50_15970</name>
</gene>
<evidence type="ECO:0000256" key="1">
    <source>
        <dbReference type="ARBA" id="ARBA00001400"/>
    </source>
</evidence>
<dbReference type="SMART" id="SM00986">
    <property type="entry name" value="UDG"/>
    <property type="match status" value="1"/>
</dbReference>
<keyword evidence="6" id="KW-0479">Metal-binding</keyword>
<comment type="catalytic activity">
    <reaction evidence="1">
        <text>Hydrolyzes single-stranded DNA or mismatched double-stranded DNA and polynucleotides, releasing free uracil.</text>
        <dbReference type="EC" id="3.2.2.27"/>
    </reaction>
</comment>
<name>A0A6P1YQ59_9HYPH</name>
<dbReference type="GO" id="GO:0051539">
    <property type="term" value="F:4 iron, 4 sulfur cluster binding"/>
    <property type="evidence" value="ECO:0007669"/>
    <property type="project" value="UniProtKB-KW"/>
</dbReference>
<dbReference type="KEGG" id="apra:G3A50_15970"/>
<dbReference type="InterPro" id="IPR005122">
    <property type="entry name" value="Uracil-DNA_glycosylase-like"/>
</dbReference>
<keyword evidence="8" id="KW-0378">Hydrolase</keyword>
<dbReference type="GO" id="GO:0006281">
    <property type="term" value="P:DNA repair"/>
    <property type="evidence" value="ECO:0007669"/>
    <property type="project" value="UniProtKB-KW"/>
</dbReference>
<keyword evidence="11" id="KW-0234">DNA repair</keyword>
<dbReference type="NCBIfam" id="TIGR00758">
    <property type="entry name" value="UDG_fam4"/>
    <property type="match status" value="1"/>
</dbReference>
<dbReference type="PANTHER" id="PTHR33693">
    <property type="entry name" value="TYPE-5 URACIL-DNA GLYCOSYLASE"/>
    <property type="match status" value="1"/>
</dbReference>
<keyword evidence="15" id="KW-1185">Reference proteome</keyword>
<evidence type="ECO:0000256" key="3">
    <source>
        <dbReference type="ARBA" id="ARBA00012030"/>
    </source>
</evidence>
<dbReference type="GO" id="GO:0046872">
    <property type="term" value="F:metal ion binding"/>
    <property type="evidence" value="ECO:0007669"/>
    <property type="project" value="UniProtKB-KW"/>
</dbReference>
<organism evidence="14 15">
    <name type="scientific">Ancylobacter pratisalsi</name>
    <dbReference type="NCBI Taxonomy" id="1745854"/>
    <lineage>
        <taxon>Bacteria</taxon>
        <taxon>Pseudomonadati</taxon>
        <taxon>Pseudomonadota</taxon>
        <taxon>Alphaproteobacteria</taxon>
        <taxon>Hyphomicrobiales</taxon>
        <taxon>Xanthobacteraceae</taxon>
        <taxon>Ancylobacter</taxon>
    </lineage>
</organism>
<dbReference type="SMART" id="SM00987">
    <property type="entry name" value="UreE_C"/>
    <property type="match status" value="1"/>
</dbReference>
<feature type="compositionally biased region" description="Low complexity" evidence="12">
    <location>
        <begin position="82"/>
        <end position="103"/>
    </location>
</feature>
<dbReference type="Proteomes" id="UP000464751">
    <property type="component" value="Chromosome"/>
</dbReference>
<dbReference type="EMBL" id="CP048630">
    <property type="protein sequence ID" value="QIB35040.1"/>
    <property type="molecule type" value="Genomic_DNA"/>
</dbReference>
<comment type="similarity">
    <text evidence="2">Belongs to the uracil-DNA glycosylase (UDG) superfamily. Type 4 (UDGa) family.</text>
</comment>
<evidence type="ECO:0000256" key="12">
    <source>
        <dbReference type="SAM" id="MobiDB-lite"/>
    </source>
</evidence>
<evidence type="ECO:0000313" key="15">
    <source>
        <dbReference type="Proteomes" id="UP000464751"/>
    </source>
</evidence>
<dbReference type="EC" id="3.2.2.27" evidence="3"/>
<evidence type="ECO:0000259" key="13">
    <source>
        <dbReference type="SMART" id="SM00986"/>
    </source>
</evidence>
<evidence type="ECO:0000256" key="11">
    <source>
        <dbReference type="ARBA" id="ARBA00023204"/>
    </source>
</evidence>
<dbReference type="InterPro" id="IPR005273">
    <property type="entry name" value="Ura-DNA_glyco_family4"/>
</dbReference>
<evidence type="ECO:0000256" key="10">
    <source>
        <dbReference type="ARBA" id="ARBA00023014"/>
    </source>
</evidence>
<evidence type="ECO:0000256" key="9">
    <source>
        <dbReference type="ARBA" id="ARBA00023004"/>
    </source>
</evidence>
<accession>A0A6P1YQ59</accession>